<dbReference type="Proteomes" id="UP000008311">
    <property type="component" value="Unassembled WGS sequence"/>
</dbReference>
<gene>
    <name evidence="1" type="ORF">RCOM_0800020</name>
</gene>
<name>B9RRZ3_RICCO</name>
<sequence>MEAPEFYNQTSGLCSQFSNQEKHHSLDSKPSDFMVEDLLDFSNEDAVITDASFDNVTGNSTDSSTVTIVDSCNSSSFSGCEPCFNGAADVGSRNFADAHFSNDLCVPLSSNGYQISSRNHSQAKTCKNSN</sequence>
<dbReference type="EMBL" id="EQ973807">
    <property type="protein sequence ID" value="EEF45853.1"/>
    <property type="molecule type" value="Genomic_DNA"/>
</dbReference>
<reference evidence="2" key="1">
    <citation type="journal article" date="2010" name="Nat. Biotechnol.">
        <title>Draft genome sequence of the oilseed species Ricinus communis.</title>
        <authorList>
            <person name="Chan A.P."/>
            <person name="Crabtree J."/>
            <person name="Zhao Q."/>
            <person name="Lorenzi H."/>
            <person name="Orvis J."/>
            <person name="Puiu D."/>
            <person name="Melake-Berhan A."/>
            <person name="Jones K.M."/>
            <person name="Redman J."/>
            <person name="Chen G."/>
            <person name="Cahoon E.B."/>
            <person name="Gedil M."/>
            <person name="Stanke M."/>
            <person name="Haas B.J."/>
            <person name="Wortman J.R."/>
            <person name="Fraser-Liggett C.M."/>
            <person name="Ravel J."/>
            <person name="Rabinowicz P.D."/>
        </authorList>
    </citation>
    <scope>NUCLEOTIDE SEQUENCE [LARGE SCALE GENOMIC DNA]</scope>
    <source>
        <strain evidence="2">cv. Hale</strain>
    </source>
</reference>
<protein>
    <submittedName>
        <fullName evidence="1">Uncharacterized protein</fullName>
    </submittedName>
</protein>
<evidence type="ECO:0000313" key="1">
    <source>
        <dbReference type="EMBL" id="EEF45853.1"/>
    </source>
</evidence>
<accession>B9RRZ3</accession>
<keyword evidence="2" id="KW-1185">Reference proteome</keyword>
<proteinExistence type="predicted"/>
<evidence type="ECO:0000313" key="2">
    <source>
        <dbReference type="Proteomes" id="UP000008311"/>
    </source>
</evidence>
<organism evidence="1 2">
    <name type="scientific">Ricinus communis</name>
    <name type="common">Castor bean</name>
    <dbReference type="NCBI Taxonomy" id="3988"/>
    <lineage>
        <taxon>Eukaryota</taxon>
        <taxon>Viridiplantae</taxon>
        <taxon>Streptophyta</taxon>
        <taxon>Embryophyta</taxon>
        <taxon>Tracheophyta</taxon>
        <taxon>Spermatophyta</taxon>
        <taxon>Magnoliopsida</taxon>
        <taxon>eudicotyledons</taxon>
        <taxon>Gunneridae</taxon>
        <taxon>Pentapetalae</taxon>
        <taxon>rosids</taxon>
        <taxon>fabids</taxon>
        <taxon>Malpighiales</taxon>
        <taxon>Euphorbiaceae</taxon>
        <taxon>Acalyphoideae</taxon>
        <taxon>Acalypheae</taxon>
        <taxon>Ricinus</taxon>
    </lineage>
</organism>
<dbReference type="STRING" id="3988.B9RRZ3"/>
<dbReference type="eggNOG" id="KOG1601">
    <property type="taxonomic scope" value="Eukaryota"/>
</dbReference>
<dbReference type="InParanoid" id="B9RRZ3"/>
<dbReference type="AlphaFoldDB" id="B9RRZ3"/>